<protein>
    <submittedName>
        <fullName evidence="1">Uncharacterized protein</fullName>
    </submittedName>
</protein>
<evidence type="ECO:0000313" key="1">
    <source>
        <dbReference type="EMBL" id="EYB86987.1"/>
    </source>
</evidence>
<dbReference type="Proteomes" id="UP000024635">
    <property type="component" value="Unassembled WGS sequence"/>
</dbReference>
<evidence type="ECO:0000313" key="2">
    <source>
        <dbReference type="Proteomes" id="UP000024635"/>
    </source>
</evidence>
<dbReference type="AlphaFoldDB" id="A0A016S9G4"/>
<organism evidence="1 2">
    <name type="scientific">Ancylostoma ceylanicum</name>
    <dbReference type="NCBI Taxonomy" id="53326"/>
    <lineage>
        <taxon>Eukaryota</taxon>
        <taxon>Metazoa</taxon>
        <taxon>Ecdysozoa</taxon>
        <taxon>Nematoda</taxon>
        <taxon>Chromadorea</taxon>
        <taxon>Rhabditida</taxon>
        <taxon>Rhabditina</taxon>
        <taxon>Rhabditomorpha</taxon>
        <taxon>Strongyloidea</taxon>
        <taxon>Ancylostomatidae</taxon>
        <taxon>Ancylostomatinae</taxon>
        <taxon>Ancylostoma</taxon>
    </lineage>
</organism>
<dbReference type="EMBL" id="JARK01001606">
    <property type="protein sequence ID" value="EYB86987.1"/>
    <property type="molecule type" value="Genomic_DNA"/>
</dbReference>
<comment type="caution">
    <text evidence="1">The sequence shown here is derived from an EMBL/GenBank/DDBJ whole genome shotgun (WGS) entry which is preliminary data.</text>
</comment>
<keyword evidence="2" id="KW-1185">Reference proteome</keyword>
<reference evidence="2" key="1">
    <citation type="journal article" date="2015" name="Nat. Genet.">
        <title>The genome and transcriptome of the zoonotic hookworm Ancylostoma ceylanicum identify infection-specific gene families.</title>
        <authorList>
            <person name="Schwarz E.M."/>
            <person name="Hu Y."/>
            <person name="Antoshechkin I."/>
            <person name="Miller M.M."/>
            <person name="Sternberg P.W."/>
            <person name="Aroian R.V."/>
        </authorList>
    </citation>
    <scope>NUCLEOTIDE SEQUENCE</scope>
    <source>
        <strain evidence="2">HY135</strain>
    </source>
</reference>
<gene>
    <name evidence="1" type="primary">Acey_s0270.g866</name>
    <name evidence="1" type="ORF">Y032_0270g866</name>
</gene>
<accession>A0A016S9G4</accession>
<name>A0A016S9G4_9BILA</name>
<proteinExistence type="predicted"/>
<sequence length="96" mass="10963">MIFNIITCPSFDDHRPKLPLGTFMSLHWKGVLKHLTFMCVELDPNFSGNFTACAIVLRTNKEQYNRAAVTDKALSKRLDRISYGTLEPFTAQSIRI</sequence>